<dbReference type="InterPro" id="IPR001173">
    <property type="entry name" value="Glyco_trans_2-like"/>
</dbReference>
<dbReference type="InterPro" id="IPR050834">
    <property type="entry name" value="Glycosyltransf_2"/>
</dbReference>
<name>A0A5B9DPX3_9HYPH</name>
<organism evidence="1 2">
    <name type="scientific">Paradevosia tibetensis</name>
    <dbReference type="NCBI Taxonomy" id="1447062"/>
    <lineage>
        <taxon>Bacteria</taxon>
        <taxon>Pseudomonadati</taxon>
        <taxon>Pseudomonadota</taxon>
        <taxon>Alphaproteobacteria</taxon>
        <taxon>Hyphomicrobiales</taxon>
        <taxon>Devosiaceae</taxon>
        <taxon>Paradevosia</taxon>
    </lineage>
</organism>
<reference evidence="1 2" key="1">
    <citation type="journal article" date="2015" name="Int. J. Syst. Evol. Microbiol.">
        <title>Youhaiella tibetensis gen. nov., sp. nov., isolated from subsurface sediment.</title>
        <authorList>
            <person name="Wang Y.X."/>
            <person name="Huang F.Q."/>
            <person name="Nogi Y."/>
            <person name="Pang S.J."/>
            <person name="Wang P.K."/>
            <person name="Lv J."/>
        </authorList>
    </citation>
    <scope>NUCLEOTIDE SEQUENCE [LARGE SCALE GENOMIC DNA]</scope>
    <source>
        <strain evidence="2">fig4</strain>
    </source>
</reference>
<keyword evidence="2" id="KW-1185">Reference proteome</keyword>
<dbReference type="SUPFAM" id="SSF53448">
    <property type="entry name" value="Nucleotide-diphospho-sugar transferases"/>
    <property type="match status" value="1"/>
</dbReference>
<dbReference type="Gene3D" id="3.90.550.10">
    <property type="entry name" value="Spore Coat Polysaccharide Biosynthesis Protein SpsA, Chain A"/>
    <property type="match status" value="1"/>
</dbReference>
<dbReference type="AlphaFoldDB" id="A0A5B9DPX3"/>
<sequence>MDLLNRLFVAGSGGRVKTSTTAAAPVGKASVVIPCYNYARYLEASVGSIRGNGDLAVEIIIVDDCSTDDSLAVANRLAAADSRIRVVPNEKNLGHIATYNKGLALATGDYVILLSADDLLAEGALARAARLLAAEPSVGLVYGRTIDFRGNPPPVSTSDRPDWYVWNGHDWLTARCKAGYNVVPTPSVVMRTSVLRRIGGYRPELPHAGDFEMWLRTAAVSDIAFVAEVQAYYRLHDINMHKRDFDSGTSRGELIDLGQRWDSFRLMFDAMAPDLPDAPQLRELAARSMAAGVLSRMSHAYARRTPNFPFSEFEAFAAAIYPNYKSLPEARTLARRRLVLKAAFLFQPFWFLVAVVRRIRWEFLRYRRLEVGI</sequence>
<evidence type="ECO:0000313" key="2">
    <source>
        <dbReference type="Proteomes" id="UP000321062"/>
    </source>
</evidence>
<dbReference type="RefSeq" id="WP_147656716.1">
    <property type="nucleotide sequence ID" value="NZ_BMFM01000001.1"/>
</dbReference>
<dbReference type="PANTHER" id="PTHR43685">
    <property type="entry name" value="GLYCOSYLTRANSFERASE"/>
    <property type="match status" value="1"/>
</dbReference>
<evidence type="ECO:0000313" key="1">
    <source>
        <dbReference type="EMBL" id="QEE21461.1"/>
    </source>
</evidence>
<gene>
    <name evidence="1" type="ORF">FNA67_15255</name>
</gene>
<proteinExistence type="predicted"/>
<protein>
    <submittedName>
        <fullName evidence="1">Glycosyltransferase</fullName>
    </submittedName>
</protein>
<dbReference type="EMBL" id="CP041690">
    <property type="protein sequence ID" value="QEE21461.1"/>
    <property type="molecule type" value="Genomic_DNA"/>
</dbReference>
<dbReference type="PANTHER" id="PTHR43685:SF2">
    <property type="entry name" value="GLYCOSYLTRANSFERASE 2-LIKE DOMAIN-CONTAINING PROTEIN"/>
    <property type="match status" value="1"/>
</dbReference>
<dbReference type="InterPro" id="IPR029044">
    <property type="entry name" value="Nucleotide-diphossugar_trans"/>
</dbReference>
<dbReference type="Pfam" id="PF00535">
    <property type="entry name" value="Glycos_transf_2"/>
    <property type="match status" value="1"/>
</dbReference>
<dbReference type="Proteomes" id="UP000321062">
    <property type="component" value="Chromosome"/>
</dbReference>
<dbReference type="KEGG" id="yti:FNA67_15255"/>
<dbReference type="OrthoDB" id="5291101at2"/>
<accession>A0A5B9DPX3</accession>
<dbReference type="GO" id="GO:0016740">
    <property type="term" value="F:transferase activity"/>
    <property type="evidence" value="ECO:0007669"/>
    <property type="project" value="UniProtKB-KW"/>
</dbReference>
<keyword evidence="1" id="KW-0808">Transferase</keyword>